<dbReference type="Gene3D" id="3.30.1490.100">
    <property type="entry name" value="DNA polymerase, Y-family, little finger domain"/>
    <property type="match status" value="1"/>
</dbReference>
<evidence type="ECO:0000313" key="12">
    <source>
        <dbReference type="Proteomes" id="UP000801864"/>
    </source>
</evidence>
<dbReference type="SUPFAM" id="SSF53474">
    <property type="entry name" value="alpha/beta-Hydrolases"/>
    <property type="match status" value="1"/>
</dbReference>
<evidence type="ECO:0000256" key="9">
    <source>
        <dbReference type="SAM" id="MobiDB-lite"/>
    </source>
</evidence>
<accession>A0A9P4XD22</accession>
<evidence type="ECO:0000256" key="6">
    <source>
        <dbReference type="ARBA" id="ARBA00023128"/>
    </source>
</evidence>
<comment type="subcellular location">
    <subcellularLocation>
        <location evidence="1">Membrane</location>
        <topology evidence="1">Multi-pass membrane protein</topology>
    </subcellularLocation>
    <subcellularLocation>
        <location evidence="2">Mitochondrion</location>
    </subcellularLocation>
</comment>
<keyword evidence="12" id="KW-1185">Reference proteome</keyword>
<evidence type="ECO:0000256" key="5">
    <source>
        <dbReference type="ARBA" id="ARBA00022989"/>
    </source>
</evidence>
<dbReference type="AlphaFoldDB" id="A0A9P4XD22"/>
<dbReference type="EMBL" id="QLNT01000012">
    <property type="protein sequence ID" value="KAF3069154.1"/>
    <property type="molecule type" value="Genomic_DNA"/>
</dbReference>
<dbReference type="Gene3D" id="3.30.70.270">
    <property type="match status" value="1"/>
</dbReference>
<name>A0A9P4XD22_9HYPO</name>
<dbReference type="PROSITE" id="PS50173">
    <property type="entry name" value="UMUC"/>
    <property type="match status" value="1"/>
</dbReference>
<keyword evidence="6" id="KW-0496">Mitochondrion</keyword>
<dbReference type="GO" id="GO:0016020">
    <property type="term" value="C:membrane"/>
    <property type="evidence" value="ECO:0007669"/>
    <property type="project" value="UniProtKB-SubCell"/>
</dbReference>
<dbReference type="GO" id="GO:0003684">
    <property type="term" value="F:damaged DNA binding"/>
    <property type="evidence" value="ECO:0007669"/>
    <property type="project" value="InterPro"/>
</dbReference>
<evidence type="ECO:0000256" key="2">
    <source>
        <dbReference type="ARBA" id="ARBA00004173"/>
    </source>
</evidence>
<feature type="compositionally biased region" description="Gly residues" evidence="9">
    <location>
        <begin position="660"/>
        <end position="673"/>
    </location>
</feature>
<dbReference type="InterPro" id="IPR001126">
    <property type="entry name" value="UmuC"/>
</dbReference>
<feature type="region of interest" description="Disordered" evidence="9">
    <location>
        <begin position="647"/>
        <end position="688"/>
    </location>
</feature>
<keyword evidence="5" id="KW-1133">Transmembrane helix</keyword>
<keyword evidence="8" id="KW-0175">Coiled coil</keyword>
<dbReference type="InterPro" id="IPR029058">
    <property type="entry name" value="AB_hydrolase_fold"/>
</dbReference>
<evidence type="ECO:0000259" key="10">
    <source>
        <dbReference type="PROSITE" id="PS50173"/>
    </source>
</evidence>
<dbReference type="SUPFAM" id="SSF56672">
    <property type="entry name" value="DNA/RNA polymerases"/>
    <property type="match status" value="1"/>
</dbReference>
<evidence type="ECO:0000256" key="7">
    <source>
        <dbReference type="ARBA" id="ARBA00023136"/>
    </source>
</evidence>
<dbReference type="GO" id="GO:0006281">
    <property type="term" value="P:DNA repair"/>
    <property type="evidence" value="ECO:0007669"/>
    <property type="project" value="InterPro"/>
</dbReference>
<feature type="coiled-coil region" evidence="8">
    <location>
        <begin position="503"/>
        <end position="530"/>
    </location>
</feature>
<dbReference type="GO" id="GO:0003887">
    <property type="term" value="F:DNA-directed DNA polymerase activity"/>
    <property type="evidence" value="ECO:0007669"/>
    <property type="project" value="TreeGrafter"/>
</dbReference>
<evidence type="ECO:0000313" key="11">
    <source>
        <dbReference type="EMBL" id="KAF3069154.1"/>
    </source>
</evidence>
<organism evidence="11 12">
    <name type="scientific">Trichoderma lentiforme</name>
    <dbReference type="NCBI Taxonomy" id="1567552"/>
    <lineage>
        <taxon>Eukaryota</taxon>
        <taxon>Fungi</taxon>
        <taxon>Dikarya</taxon>
        <taxon>Ascomycota</taxon>
        <taxon>Pezizomycotina</taxon>
        <taxon>Sordariomycetes</taxon>
        <taxon>Hypocreomycetidae</taxon>
        <taxon>Hypocreales</taxon>
        <taxon>Hypocreaceae</taxon>
        <taxon>Trichoderma</taxon>
    </lineage>
</organism>
<dbReference type="Pfam" id="PF05277">
    <property type="entry name" value="DUF726"/>
    <property type="match status" value="1"/>
</dbReference>
<protein>
    <recommendedName>
        <fullName evidence="10">UmuC domain-containing protein</fullName>
    </recommendedName>
</protein>
<dbReference type="GO" id="GO:0070987">
    <property type="term" value="P:error-free translesion synthesis"/>
    <property type="evidence" value="ECO:0007669"/>
    <property type="project" value="UniProtKB-ARBA"/>
</dbReference>
<dbReference type="Proteomes" id="UP000801864">
    <property type="component" value="Unassembled WGS sequence"/>
</dbReference>
<dbReference type="GO" id="GO:0005739">
    <property type="term" value="C:mitochondrion"/>
    <property type="evidence" value="ECO:0007669"/>
    <property type="project" value="UniProtKB-SubCell"/>
</dbReference>
<comment type="similarity">
    <text evidence="3">Belongs to the TMCO4 family.</text>
</comment>
<keyword evidence="7" id="KW-0472">Membrane</keyword>
<dbReference type="InterPro" id="IPR007941">
    <property type="entry name" value="DUF726"/>
</dbReference>
<evidence type="ECO:0000256" key="3">
    <source>
        <dbReference type="ARBA" id="ARBA00009824"/>
    </source>
</evidence>
<proteinExistence type="inferred from homology"/>
<keyword evidence="4" id="KW-0812">Transmembrane</keyword>
<dbReference type="FunFam" id="3.40.1170.60:FF:000006">
    <property type="entry name" value="DNA polymerase iota"/>
    <property type="match status" value="1"/>
</dbReference>
<reference evidence="11 12" key="1">
    <citation type="submission" date="2018-06" db="EMBL/GenBank/DDBJ databases">
        <title>Genome analysis of cellulolytic fungus Trichoderma lentiforme CFAM-422.</title>
        <authorList>
            <person name="Steindorff A.S."/>
            <person name="Formighieri E.F."/>
            <person name="Midorikawa G.E.O."/>
            <person name="Tamietti M.S."/>
            <person name="Ramos E.Z."/>
            <person name="Silva A.S."/>
            <person name="Bon E.P.S."/>
            <person name="Mendes T.D."/>
            <person name="Damaso M.C.T."/>
            <person name="Favaro L.C.L."/>
        </authorList>
    </citation>
    <scope>NUCLEOTIDE SEQUENCE [LARGE SCALE GENOMIC DNA]</scope>
    <source>
        <strain evidence="11 12">CFAM-422</strain>
    </source>
</reference>
<evidence type="ECO:0000256" key="8">
    <source>
        <dbReference type="SAM" id="Coils"/>
    </source>
</evidence>
<dbReference type="PANTHER" id="PTHR46404">
    <property type="entry name" value="DNA POLYMERASE IOTA"/>
    <property type="match status" value="1"/>
</dbReference>
<dbReference type="Gene3D" id="3.40.1170.60">
    <property type="match status" value="1"/>
</dbReference>
<evidence type="ECO:0000256" key="1">
    <source>
        <dbReference type="ARBA" id="ARBA00004141"/>
    </source>
</evidence>
<dbReference type="PANTHER" id="PTHR46404:SF1">
    <property type="entry name" value="DNA POLYMERASE IOTA"/>
    <property type="match status" value="1"/>
</dbReference>
<gene>
    <name evidence="11" type="ORF">CFAM422_007147</name>
</gene>
<dbReference type="InterPro" id="IPR043502">
    <property type="entry name" value="DNA/RNA_pol_sf"/>
</dbReference>
<comment type="caution">
    <text evidence="11">The sequence shown here is derived from an EMBL/GenBank/DDBJ whole genome shotgun (WGS) entry which is preliminary data.</text>
</comment>
<sequence length="1159" mass="128269">MDGSGVKKPPKRQEGRIILQFDYDCFYAQVFEQKNPALKSKPVGVKQKSILATCNYNARRRNVKKLMLISEAKKICPDLVLVDGEDLTPFRDMSKILFNFLRSHSWNGKAERLGLDEVFLDVTDIIEYNLFCLNRASMAESFFYLSKKDPELGFACDLTSIAGCVVGAAPESVDLESPIYLRHLLGSHLAQYLRLKLEQDFGYTSTCGISTNKLLSKLVGSKNKPQNQTTLLALTDDDIINFVDGHKLRTIPGMGSKITHLLEAHILSKELDQDLGPFDSLVTAREARLHPTVTPSFLETLLGGPGAERGVGPRVWGFLHGVDPTEVKEATDVPSQISIEDTYKGLETVPRITEELHKLSCSLIRRMRVDLSVLDDGSDIPGSRKWIARPRTLRLSIRSWPKSDASQPRDFSRVSRSGPLPSFVFDFKADIDEIAQQLVAEALLPLLRRLQNEKGQTWNLQLINICAANMVAGATGDKMGAGRDIATMFKRQDEVLAPWKITSEIIDENDQNMENKLESLRNDLETLVKAITERMARDISNIFDSPPVAPIQGDHGHHKWLLLPLLHHKQNRSASHSHSLMGLIHANSSNTYDKAREIIEKEEKQAMTPQLRELKKEALGFFDKWQSIVLLRVKNVAVNDQQCFQGSSRGRGRGLRGAPRGRGGGVGGRGGGIIRSQTLATGPPRAPSNYADRDLAARHPPIPNALWTLDLNKRKSLLQIVFFIMLSMQEYTANSRQLLLGLTTSLNLPFKVYQEEELRLAQGLAKAALDQAKADQAKAALDLSPEDAINQKSEESKSARRWKVGLGGHPGKLAAPKLAAPLIDVGIGTAHEGLGVTSSAAASLLGTMAENATAMGALFGINASKPTAKMMEIFAREIQDFAFIPLHGVEGSEYRDAREIPAEHRRLCLTIALSGFLLEDEDATKNWRCLGRFTESFVTRWEVAALTNLGNSLEEVVKSSAWIDGQKEIKARTVFSSLIDSSWPVKLLRSSKIMDNSWSVGMVRAEKAGAVLADAIMRQKFQGDRPVSLVGYSLGARAIYACLMVLAERRQFGIVDSVILMGTPAPSESRVWLTLKSVVCGRLINVYSEHDYILGFLYRTSNIQFGVAGLQDIQGADGVENYRVRNLPRGHLSYQSQVSQILKNVGWEDVKADVVKVGK</sequence>
<feature type="domain" description="UmuC" evidence="10">
    <location>
        <begin position="18"/>
        <end position="255"/>
    </location>
</feature>
<dbReference type="InterPro" id="IPR043128">
    <property type="entry name" value="Rev_trsase/Diguanyl_cyclase"/>
</dbReference>
<evidence type="ECO:0000256" key="4">
    <source>
        <dbReference type="ARBA" id="ARBA00022692"/>
    </source>
</evidence>
<dbReference type="Pfam" id="PF00817">
    <property type="entry name" value="IMS"/>
    <property type="match status" value="1"/>
</dbReference>
<dbReference type="InterPro" id="IPR036775">
    <property type="entry name" value="DNA_pol_Y-fam_lit_finger_sf"/>
</dbReference>